<dbReference type="SUPFAM" id="SSF48317">
    <property type="entry name" value="Acid phosphatase/Vanadium-dependent haloperoxidase"/>
    <property type="match status" value="1"/>
</dbReference>
<accession>A0A1F7JJY4</accession>
<sequence length="204" mass="23431">MRRKKIQSHHLFFVVFSLLILILTLLKPTFLVMLDKTLAGNFYNFLKNPLITLVLSLITNYTIGSLFFAPVIVCAILLLRAKFKGIIYFFMGFISLSLVRFLLQSFFGRQRPFLINQDTPYLGQIAPYGSSFPSFHAMSAFFVAYFLVEYLRLKHLPTFLIYSLATVVALSRVYLGAHFPADVFVGSLVGIIWGHLMFYIFKSR</sequence>
<comment type="caution">
    <text evidence="3">The sequence shown here is derived from an EMBL/GenBank/DDBJ whole genome shotgun (WGS) entry which is preliminary data.</text>
</comment>
<dbReference type="Gene3D" id="1.20.144.10">
    <property type="entry name" value="Phosphatidic acid phosphatase type 2/haloperoxidase"/>
    <property type="match status" value="1"/>
</dbReference>
<evidence type="ECO:0000259" key="2">
    <source>
        <dbReference type="SMART" id="SM00014"/>
    </source>
</evidence>
<name>A0A1F7JJY4_9BACT</name>
<feature type="transmembrane region" description="Helical" evidence="1">
    <location>
        <begin position="127"/>
        <end position="147"/>
    </location>
</feature>
<dbReference type="AlphaFoldDB" id="A0A1F7JJY4"/>
<keyword evidence="1" id="KW-0812">Transmembrane</keyword>
<evidence type="ECO:0000313" key="4">
    <source>
        <dbReference type="Proteomes" id="UP000176376"/>
    </source>
</evidence>
<feature type="transmembrane region" description="Helical" evidence="1">
    <location>
        <begin position="54"/>
        <end position="79"/>
    </location>
</feature>
<feature type="transmembrane region" description="Helical" evidence="1">
    <location>
        <begin position="12"/>
        <end position="34"/>
    </location>
</feature>
<dbReference type="PANTHER" id="PTHR14969:SF13">
    <property type="entry name" value="AT30094P"/>
    <property type="match status" value="1"/>
</dbReference>
<dbReference type="STRING" id="1802074.A3J15_02680"/>
<dbReference type="CDD" id="cd01610">
    <property type="entry name" value="PAP2_like"/>
    <property type="match status" value="1"/>
</dbReference>
<dbReference type="InterPro" id="IPR036938">
    <property type="entry name" value="PAP2/HPO_sf"/>
</dbReference>
<feature type="transmembrane region" description="Helical" evidence="1">
    <location>
        <begin position="159"/>
        <end position="177"/>
    </location>
</feature>
<feature type="domain" description="Phosphatidic acid phosphatase type 2/haloperoxidase" evidence="2">
    <location>
        <begin position="86"/>
        <end position="198"/>
    </location>
</feature>
<keyword evidence="1" id="KW-1133">Transmembrane helix</keyword>
<dbReference type="PANTHER" id="PTHR14969">
    <property type="entry name" value="SPHINGOSINE-1-PHOSPHATE PHOSPHOHYDROLASE"/>
    <property type="match status" value="1"/>
</dbReference>
<dbReference type="InterPro" id="IPR000326">
    <property type="entry name" value="PAP2/HPO"/>
</dbReference>
<feature type="transmembrane region" description="Helical" evidence="1">
    <location>
        <begin position="183"/>
        <end position="201"/>
    </location>
</feature>
<feature type="transmembrane region" description="Helical" evidence="1">
    <location>
        <begin position="86"/>
        <end position="107"/>
    </location>
</feature>
<evidence type="ECO:0000256" key="1">
    <source>
        <dbReference type="SAM" id="Phobius"/>
    </source>
</evidence>
<dbReference type="Pfam" id="PF01569">
    <property type="entry name" value="PAP2"/>
    <property type="match status" value="1"/>
</dbReference>
<organism evidence="3 4">
    <name type="scientific">Candidatus Roizmanbacteria bacterium RIFCSPLOWO2_02_FULL_38_10</name>
    <dbReference type="NCBI Taxonomy" id="1802074"/>
    <lineage>
        <taxon>Bacteria</taxon>
        <taxon>Candidatus Roizmaniibacteriota</taxon>
    </lineage>
</organism>
<reference evidence="3 4" key="1">
    <citation type="journal article" date="2016" name="Nat. Commun.">
        <title>Thousands of microbial genomes shed light on interconnected biogeochemical processes in an aquifer system.</title>
        <authorList>
            <person name="Anantharaman K."/>
            <person name="Brown C.T."/>
            <person name="Hug L.A."/>
            <person name="Sharon I."/>
            <person name="Castelle C.J."/>
            <person name="Probst A.J."/>
            <person name="Thomas B.C."/>
            <person name="Singh A."/>
            <person name="Wilkins M.J."/>
            <person name="Karaoz U."/>
            <person name="Brodie E.L."/>
            <person name="Williams K.H."/>
            <person name="Hubbard S.S."/>
            <person name="Banfield J.F."/>
        </authorList>
    </citation>
    <scope>NUCLEOTIDE SEQUENCE [LARGE SCALE GENOMIC DNA]</scope>
</reference>
<evidence type="ECO:0000313" key="3">
    <source>
        <dbReference type="EMBL" id="OGK55921.1"/>
    </source>
</evidence>
<dbReference type="SMART" id="SM00014">
    <property type="entry name" value="acidPPc"/>
    <property type="match status" value="1"/>
</dbReference>
<dbReference type="EMBL" id="MGAY01000049">
    <property type="protein sequence ID" value="OGK55921.1"/>
    <property type="molecule type" value="Genomic_DNA"/>
</dbReference>
<keyword evidence="1" id="KW-0472">Membrane</keyword>
<proteinExistence type="predicted"/>
<dbReference type="Proteomes" id="UP000176376">
    <property type="component" value="Unassembled WGS sequence"/>
</dbReference>
<gene>
    <name evidence="3" type="ORF">A3J15_02680</name>
</gene>
<protein>
    <recommendedName>
        <fullName evidence="2">Phosphatidic acid phosphatase type 2/haloperoxidase domain-containing protein</fullName>
    </recommendedName>
</protein>